<dbReference type="GO" id="GO:0005506">
    <property type="term" value="F:iron ion binding"/>
    <property type="evidence" value="ECO:0007669"/>
    <property type="project" value="InterPro"/>
</dbReference>
<keyword evidence="4" id="KW-0677">Repeat</keyword>
<evidence type="ECO:0000256" key="5">
    <source>
        <dbReference type="ARBA" id="ARBA00023002"/>
    </source>
</evidence>
<protein>
    <submittedName>
        <fullName evidence="11">NADH:ubiquinone oxidoreductase</fullName>
    </submittedName>
</protein>
<evidence type="ECO:0000256" key="6">
    <source>
        <dbReference type="ARBA" id="ARBA00023004"/>
    </source>
</evidence>
<dbReference type="EMBL" id="AP024169">
    <property type="protein sequence ID" value="BCN31401.1"/>
    <property type="molecule type" value="Genomic_DNA"/>
</dbReference>
<dbReference type="Gene3D" id="3.10.20.740">
    <property type="match status" value="1"/>
</dbReference>
<dbReference type="SUPFAM" id="SSF54862">
    <property type="entry name" value="4Fe-4S ferredoxins"/>
    <property type="match status" value="1"/>
</dbReference>
<dbReference type="SUPFAM" id="SSF53920">
    <property type="entry name" value="Fe-only hydrogenase"/>
    <property type="match status" value="1"/>
</dbReference>
<evidence type="ECO:0000313" key="12">
    <source>
        <dbReference type="Proteomes" id="UP000595897"/>
    </source>
</evidence>
<evidence type="ECO:0000256" key="4">
    <source>
        <dbReference type="ARBA" id="ARBA00022737"/>
    </source>
</evidence>
<keyword evidence="3" id="KW-0479">Metal-binding</keyword>
<dbReference type="PROSITE" id="PS51085">
    <property type="entry name" value="2FE2S_FER_2"/>
    <property type="match status" value="1"/>
</dbReference>
<dbReference type="PROSITE" id="PS51839">
    <property type="entry name" value="4FE4S_HC3"/>
    <property type="match status" value="1"/>
</dbReference>
<evidence type="ECO:0000256" key="3">
    <source>
        <dbReference type="ARBA" id="ARBA00022723"/>
    </source>
</evidence>
<dbReference type="SMART" id="SM00929">
    <property type="entry name" value="NADH-G_4Fe-4S_3"/>
    <property type="match status" value="1"/>
</dbReference>
<keyword evidence="11" id="KW-0830">Ubiquinone</keyword>
<dbReference type="GO" id="GO:0051539">
    <property type="term" value="F:4 iron, 4 sulfur cluster binding"/>
    <property type="evidence" value="ECO:0007669"/>
    <property type="project" value="UniProtKB-KW"/>
</dbReference>
<dbReference type="InterPro" id="IPR009016">
    <property type="entry name" value="Fe_hydrogenase"/>
</dbReference>
<dbReference type="InterPro" id="IPR003149">
    <property type="entry name" value="Fe_hydrogenase_ssu"/>
</dbReference>
<keyword evidence="12" id="KW-1185">Reference proteome</keyword>
<dbReference type="InterPro" id="IPR036991">
    <property type="entry name" value="Fe_hydrogenase_ssu_sf"/>
</dbReference>
<gene>
    <name evidence="11" type="ORF">bsdtb5_26960</name>
</gene>
<dbReference type="NCBIfam" id="NF040763">
    <property type="entry name" value="FeFe_hydrog_A6"/>
    <property type="match status" value="1"/>
</dbReference>
<dbReference type="InterPro" id="IPR049830">
    <property type="entry name" value="HndD"/>
</dbReference>
<dbReference type="Gene3D" id="4.10.260.20">
    <property type="entry name" value="Iron hydrogenase, small subunit"/>
    <property type="match status" value="1"/>
</dbReference>
<dbReference type="Gene3D" id="3.40.950.10">
    <property type="entry name" value="Fe-only Hydrogenase (Larger Subunit), Chain L, domain 3"/>
    <property type="match status" value="1"/>
</dbReference>
<dbReference type="Pfam" id="PF10588">
    <property type="entry name" value="NADH-G_4Fe-4S_3"/>
    <property type="match status" value="1"/>
</dbReference>
<feature type="domain" description="4Fe-4S ferredoxin-type" evidence="9">
    <location>
        <begin position="187"/>
        <end position="216"/>
    </location>
</feature>
<dbReference type="GO" id="GO:0008901">
    <property type="term" value="F:ferredoxin hydrogenase activity"/>
    <property type="evidence" value="ECO:0007669"/>
    <property type="project" value="InterPro"/>
</dbReference>
<dbReference type="InterPro" id="IPR013352">
    <property type="entry name" value="Fe_hydrogenase_subset"/>
</dbReference>
<dbReference type="Pfam" id="PF22117">
    <property type="entry name" value="Fer4_Nqo3"/>
    <property type="match status" value="1"/>
</dbReference>
<dbReference type="InterPro" id="IPR019574">
    <property type="entry name" value="NADH_UbQ_OxRdtase_Gsu_4Fe4S-bd"/>
</dbReference>
<organism evidence="11 12">
    <name type="scientific">Anaeromicropila herbilytica</name>
    <dbReference type="NCBI Taxonomy" id="2785025"/>
    <lineage>
        <taxon>Bacteria</taxon>
        <taxon>Bacillati</taxon>
        <taxon>Bacillota</taxon>
        <taxon>Clostridia</taxon>
        <taxon>Lachnospirales</taxon>
        <taxon>Lachnospiraceae</taxon>
        <taxon>Anaeromicropila</taxon>
    </lineage>
</organism>
<dbReference type="InterPro" id="IPR036010">
    <property type="entry name" value="2Fe-2S_ferredoxin-like_sf"/>
</dbReference>
<dbReference type="Gene3D" id="3.40.50.1780">
    <property type="match status" value="1"/>
</dbReference>
<dbReference type="AlphaFoldDB" id="A0A7R7IDX1"/>
<dbReference type="PROSITE" id="PS00198">
    <property type="entry name" value="4FE4S_FER_1"/>
    <property type="match status" value="1"/>
</dbReference>
<name>A0A7R7IDX1_9FIRM</name>
<evidence type="ECO:0000313" key="11">
    <source>
        <dbReference type="EMBL" id="BCN31401.1"/>
    </source>
</evidence>
<dbReference type="RefSeq" id="WP_271712523.1">
    <property type="nucleotide sequence ID" value="NZ_AP024169.1"/>
</dbReference>
<evidence type="ECO:0000259" key="9">
    <source>
        <dbReference type="PROSITE" id="PS51379"/>
    </source>
</evidence>
<dbReference type="InterPro" id="IPR017896">
    <property type="entry name" value="4Fe4S_Fe-S-bd"/>
</dbReference>
<dbReference type="PANTHER" id="PTHR11615">
    <property type="entry name" value="NITRATE, FORMATE, IRON DEHYDROGENASE"/>
    <property type="match status" value="1"/>
</dbReference>
<sequence length="586" mass="64704">MENVNVTIDGRSVSVPKTSTILEAAKQLGINIPTLCYMHLETTDFTCKPATCRVCVVEVEGRRNLCPACATPVMDNMVIKTNSMRALEARKAIVELMISDHPQDCLTCNKSTDCRLQELANELGIRRIHLSGTSKSVHPLMKGIAIERDMSKCIMCRRCEEMCNKVQKVGALSGVNRGFEAYVATAFEEELENTVCVGCGQCVAVCPTGALMETDDTAKVIRALKDPNKTVVFQTAPATRVAIGEEFGLEPGTIVTNKMVTALKRLGADYVFDTNFSADLTIMEEGTELIGRLTDYIENKKADLPILTSCCPGWINFMETQYPDQLHLPSTAKSPQGMFGAVAKNYFAEKLDIDRENMVVVSIMPCTAKKLEAVRDSLRVKDNPDVDYVLTTREAARLIKMANIDFNSLEDSNYDDPLGEGTGAAVIFGVTGGVLEAALRTVYETLEKKELKKLEFVPLRGFQGVKKATVTIAGIEVNAAVVHGLGNARTIMEEIKNGNKENLHVVEVMACPGGCIGGGGQPYLHGDDTILEKRTKAIYEIDHSERIRKSHENEAIQELYKNYYQEPNSELAHRDLHTHFKKQEKY</sequence>
<dbReference type="InterPro" id="IPR054351">
    <property type="entry name" value="NADH_UbQ_OxRdtase_ferredoxin"/>
</dbReference>
<proteinExistence type="predicted"/>
<dbReference type="FunFam" id="3.30.70.20:FF:000035">
    <property type="entry name" value="Iron hydrogenase 1"/>
    <property type="match status" value="1"/>
</dbReference>
<dbReference type="CDD" id="cd00207">
    <property type="entry name" value="fer2"/>
    <property type="match status" value="1"/>
</dbReference>
<evidence type="ECO:0000259" key="10">
    <source>
        <dbReference type="PROSITE" id="PS51839"/>
    </source>
</evidence>
<dbReference type="Pfam" id="PF02256">
    <property type="entry name" value="Fe_hyd_SSU"/>
    <property type="match status" value="1"/>
</dbReference>
<feature type="domain" description="4Fe-4S His(Cys)3-ligated-type" evidence="10">
    <location>
        <begin position="85"/>
        <end position="124"/>
    </location>
</feature>
<dbReference type="KEGG" id="ahb:bsdtb5_26960"/>
<dbReference type="NCBIfam" id="TIGR02512">
    <property type="entry name" value="FeFe_hydrog_A"/>
    <property type="match status" value="1"/>
</dbReference>
<accession>A0A7R7IDX1</accession>
<dbReference type="SMART" id="SM00902">
    <property type="entry name" value="Fe_hyd_SSU"/>
    <property type="match status" value="1"/>
</dbReference>
<reference evidence="11 12" key="1">
    <citation type="submission" date="2020-11" db="EMBL/GenBank/DDBJ databases">
        <title>Draft genome sequencing of a Lachnospiraceae strain isolated from anoxic soil subjected to BSD treatment.</title>
        <authorList>
            <person name="Uek A."/>
            <person name="Tonouchi A."/>
        </authorList>
    </citation>
    <scope>NUCLEOTIDE SEQUENCE [LARGE SCALE GENOMIC DNA]</scope>
    <source>
        <strain evidence="11 12">TB5</strain>
    </source>
</reference>
<dbReference type="SUPFAM" id="SSF54292">
    <property type="entry name" value="2Fe-2S ferredoxin-like"/>
    <property type="match status" value="1"/>
</dbReference>
<dbReference type="Pfam" id="PF13510">
    <property type="entry name" value="Fer2_4"/>
    <property type="match status" value="1"/>
</dbReference>
<keyword evidence="5" id="KW-0560">Oxidoreductase</keyword>
<keyword evidence="7" id="KW-0411">Iron-sulfur</keyword>
<dbReference type="FunFam" id="3.10.20.740:FF:000005">
    <property type="entry name" value="NADH:ubiquinone oxidoreductase subunit"/>
    <property type="match status" value="1"/>
</dbReference>
<keyword evidence="1" id="KW-0004">4Fe-4S</keyword>
<dbReference type="Gene3D" id="3.30.70.20">
    <property type="match status" value="1"/>
</dbReference>
<dbReference type="InterPro" id="IPR050340">
    <property type="entry name" value="Cytosolic_Fe-S_CAF"/>
</dbReference>
<evidence type="ECO:0000256" key="2">
    <source>
        <dbReference type="ARBA" id="ARBA00022714"/>
    </source>
</evidence>
<keyword evidence="2" id="KW-0001">2Fe-2S</keyword>
<dbReference type="InterPro" id="IPR004108">
    <property type="entry name" value="Fe_hydrogenase_lsu_C"/>
</dbReference>
<evidence type="ECO:0000256" key="1">
    <source>
        <dbReference type="ARBA" id="ARBA00022485"/>
    </source>
</evidence>
<dbReference type="InterPro" id="IPR001041">
    <property type="entry name" value="2Fe-2S_ferredoxin-type"/>
</dbReference>
<dbReference type="Proteomes" id="UP000595897">
    <property type="component" value="Chromosome"/>
</dbReference>
<dbReference type="PROSITE" id="PS51379">
    <property type="entry name" value="4FE4S_FER_2"/>
    <property type="match status" value="2"/>
</dbReference>
<feature type="domain" description="2Fe-2S ferredoxin-type" evidence="8">
    <location>
        <begin position="2"/>
        <end position="85"/>
    </location>
</feature>
<dbReference type="InterPro" id="IPR017900">
    <property type="entry name" value="4Fe4S_Fe_S_CS"/>
</dbReference>
<feature type="domain" description="4Fe-4S ferredoxin-type" evidence="9">
    <location>
        <begin position="144"/>
        <end position="163"/>
    </location>
</feature>
<evidence type="ECO:0000256" key="7">
    <source>
        <dbReference type="ARBA" id="ARBA00023014"/>
    </source>
</evidence>
<keyword evidence="6" id="KW-0408">Iron</keyword>
<evidence type="ECO:0000259" key="8">
    <source>
        <dbReference type="PROSITE" id="PS51085"/>
    </source>
</evidence>
<dbReference type="Pfam" id="PF02906">
    <property type="entry name" value="Fe_hyd_lg_C"/>
    <property type="match status" value="1"/>
</dbReference>
<dbReference type="GO" id="GO:0051537">
    <property type="term" value="F:2 iron, 2 sulfur cluster binding"/>
    <property type="evidence" value="ECO:0007669"/>
    <property type="project" value="UniProtKB-KW"/>
</dbReference>